<organism evidence="2 3">
    <name type="scientific">Actinoalloteichus hoggarensis</name>
    <dbReference type="NCBI Taxonomy" id="1470176"/>
    <lineage>
        <taxon>Bacteria</taxon>
        <taxon>Bacillati</taxon>
        <taxon>Actinomycetota</taxon>
        <taxon>Actinomycetes</taxon>
        <taxon>Pseudonocardiales</taxon>
        <taxon>Pseudonocardiaceae</taxon>
        <taxon>Actinoalloteichus</taxon>
    </lineage>
</organism>
<evidence type="ECO:0000256" key="1">
    <source>
        <dbReference type="SAM" id="MobiDB-lite"/>
    </source>
</evidence>
<keyword evidence="3" id="KW-1185">Reference proteome</keyword>
<dbReference type="KEGG" id="ahg:AHOG_11185"/>
<sequence>MLKRRPRHGARSPGGAVVSAPGHALRPARRRRRPGDGASDRVSARPWPRPSARNPTGYAEPHGMTRTAGSVEARRPSRTDEGDDGERTGRRPPRHEFPRRARAVPGLRRRSGMTCSRRRHGHAVAGSRVRVDPSHDHGSRPLGPSGSDSRPRHGARTSSGRRLPPKGRLSRPVTTSSSIEGVGTGRALRDSAAGSAARWRPPPRRLPGTASSSTAWPRGRLSRWPCPTRAARPTRPSNAPRVRAGGARGGAVTRPGYRPCRDDIAGRTERRSSCGPHAPGEDVPSDRPEPSPAGRAAAIHRMSACGPVARERDDDLHRRPRSR</sequence>
<evidence type="ECO:0000313" key="2">
    <source>
        <dbReference type="EMBL" id="ASO19880.1"/>
    </source>
</evidence>
<dbReference type="Proteomes" id="UP000204221">
    <property type="component" value="Chromosome"/>
</dbReference>
<evidence type="ECO:0000313" key="3">
    <source>
        <dbReference type="Proteomes" id="UP000204221"/>
    </source>
</evidence>
<feature type="compositionally biased region" description="Basic and acidic residues" evidence="1">
    <location>
        <begin position="259"/>
        <end position="272"/>
    </location>
</feature>
<proteinExistence type="predicted"/>
<gene>
    <name evidence="2" type="ORF">AHOG_11185</name>
</gene>
<feature type="compositionally biased region" description="Low complexity" evidence="1">
    <location>
        <begin position="223"/>
        <end position="256"/>
    </location>
</feature>
<feature type="compositionally biased region" description="Basic and acidic residues" evidence="1">
    <location>
        <begin position="129"/>
        <end position="139"/>
    </location>
</feature>
<protein>
    <submittedName>
        <fullName evidence="2">Uncharacterized protein</fullName>
    </submittedName>
</protein>
<dbReference type="EMBL" id="CP022521">
    <property type="protein sequence ID" value="ASO19880.1"/>
    <property type="molecule type" value="Genomic_DNA"/>
</dbReference>
<reference evidence="2 3" key="1">
    <citation type="submission" date="2017-07" db="EMBL/GenBank/DDBJ databases">
        <title>Complete genome sequence of Actinoalloteichus hoggarensis DSM 45943, type strain of Actinoalloteichus hoggarensis.</title>
        <authorList>
            <person name="Ruckert C."/>
            <person name="Nouioui I."/>
            <person name="Willmese J."/>
            <person name="van Wezel G."/>
            <person name="Klenk H.-P."/>
            <person name="Kalinowski J."/>
            <person name="Zotchev S.B."/>
        </authorList>
    </citation>
    <scope>NUCLEOTIDE SEQUENCE [LARGE SCALE GENOMIC DNA]</scope>
    <source>
        <strain evidence="2 3">DSM 45943</strain>
    </source>
</reference>
<feature type="compositionally biased region" description="Basic and acidic residues" evidence="1">
    <location>
        <begin position="72"/>
        <end position="99"/>
    </location>
</feature>
<accession>A0A221W240</accession>
<dbReference type="AlphaFoldDB" id="A0A221W240"/>
<feature type="region of interest" description="Disordered" evidence="1">
    <location>
        <begin position="1"/>
        <end position="323"/>
    </location>
</feature>
<name>A0A221W240_9PSEU</name>
<feature type="compositionally biased region" description="Basic residues" evidence="1">
    <location>
        <begin position="107"/>
        <end position="122"/>
    </location>
</feature>
<feature type="compositionally biased region" description="Basic residues" evidence="1">
    <location>
        <begin position="1"/>
        <end position="10"/>
    </location>
</feature>
<feature type="compositionally biased region" description="Basic and acidic residues" evidence="1">
    <location>
        <begin position="34"/>
        <end position="43"/>
    </location>
</feature>